<dbReference type="Proteomes" id="UP000028547">
    <property type="component" value="Unassembled WGS sequence"/>
</dbReference>
<proteinExistence type="predicted"/>
<evidence type="ECO:0000313" key="3">
    <source>
        <dbReference type="EMBL" id="KFA93536.1"/>
    </source>
</evidence>
<name>A0A084SYK1_9BACT</name>
<reference evidence="3 4" key="1">
    <citation type="submission" date="2014-07" db="EMBL/GenBank/DDBJ databases">
        <title>Draft Genome Sequence of Gephyronic Acid Producer, Cystobacter violaceus Strain Cb vi76.</title>
        <authorList>
            <person name="Stevens D.C."/>
            <person name="Young J."/>
            <person name="Carmichael R."/>
            <person name="Tan J."/>
            <person name="Taylor R.E."/>
        </authorList>
    </citation>
    <scope>NUCLEOTIDE SEQUENCE [LARGE SCALE GENOMIC DNA]</scope>
    <source>
        <strain evidence="3 4">Cb vi76</strain>
    </source>
</reference>
<comment type="caution">
    <text evidence="3">The sequence shown here is derived from an EMBL/GenBank/DDBJ whole genome shotgun (WGS) entry which is preliminary data.</text>
</comment>
<evidence type="ECO:0000256" key="2">
    <source>
        <dbReference type="SAM" id="SignalP"/>
    </source>
</evidence>
<feature type="region of interest" description="Disordered" evidence="1">
    <location>
        <begin position="31"/>
        <end position="62"/>
    </location>
</feature>
<dbReference type="EMBL" id="JPMI01000048">
    <property type="protein sequence ID" value="KFA93536.1"/>
    <property type="molecule type" value="Genomic_DNA"/>
</dbReference>
<dbReference type="GO" id="GO:0016829">
    <property type="term" value="F:lyase activity"/>
    <property type="evidence" value="ECO:0007669"/>
    <property type="project" value="UniProtKB-KW"/>
</dbReference>
<keyword evidence="3" id="KW-0456">Lyase</keyword>
<feature type="chain" id="PRO_5001782016" evidence="2">
    <location>
        <begin position="22"/>
        <end position="248"/>
    </location>
</feature>
<protein>
    <submittedName>
        <fullName evidence="3">PBS lyase</fullName>
    </submittedName>
</protein>
<dbReference type="InterPro" id="IPR011989">
    <property type="entry name" value="ARM-like"/>
</dbReference>
<dbReference type="Pfam" id="PF13646">
    <property type="entry name" value="HEAT_2"/>
    <property type="match status" value="1"/>
</dbReference>
<dbReference type="SUPFAM" id="SSF48371">
    <property type="entry name" value="ARM repeat"/>
    <property type="match status" value="1"/>
</dbReference>
<accession>A0A084SYK1</accession>
<organism evidence="3 4">
    <name type="scientific">Archangium violaceum Cb vi76</name>
    <dbReference type="NCBI Taxonomy" id="1406225"/>
    <lineage>
        <taxon>Bacteria</taxon>
        <taxon>Pseudomonadati</taxon>
        <taxon>Myxococcota</taxon>
        <taxon>Myxococcia</taxon>
        <taxon>Myxococcales</taxon>
        <taxon>Cystobacterineae</taxon>
        <taxon>Archangiaceae</taxon>
        <taxon>Archangium</taxon>
    </lineage>
</organism>
<dbReference type="AlphaFoldDB" id="A0A084SYK1"/>
<evidence type="ECO:0000313" key="4">
    <source>
        <dbReference type="Proteomes" id="UP000028547"/>
    </source>
</evidence>
<feature type="signal peptide" evidence="2">
    <location>
        <begin position="1"/>
        <end position="21"/>
    </location>
</feature>
<evidence type="ECO:0000256" key="1">
    <source>
        <dbReference type="SAM" id="MobiDB-lite"/>
    </source>
</evidence>
<dbReference type="Gene3D" id="1.25.10.10">
    <property type="entry name" value="Leucine-rich Repeat Variant"/>
    <property type="match status" value="1"/>
</dbReference>
<dbReference type="InterPro" id="IPR016024">
    <property type="entry name" value="ARM-type_fold"/>
</dbReference>
<gene>
    <name evidence="3" type="ORF">Q664_08735</name>
</gene>
<dbReference type="RefSeq" id="WP_043392000.1">
    <property type="nucleotide sequence ID" value="NZ_JPMI01000048.1"/>
</dbReference>
<sequence>MRRSLSLFVLLLLTLPGAVLAQVDSRTASLSKQLGQGQEPRARSQAAQGLGSSDDPEAVKPLCGGLKDADGQVRVAAAQALGKLKEVAGLECLKARKGETDAAAQAAIKTATQVLQDLKNQTPRVYVHFAGVKDKTGGLKPEVVKFAEARMKRKLTQMGARLAPAKESKAAAQGVLRKHGIHGFRVQAEIHSTESGGLLVRMVCIGYPGQELLGDVEVQASGAKPEDLLKVLAPRIVEEAADTFEWDA</sequence>
<keyword evidence="2" id="KW-0732">Signal</keyword>